<comment type="caution">
    <text evidence="3">The sequence shown here is derived from an EMBL/GenBank/DDBJ whole genome shotgun (WGS) entry which is preliminary data.</text>
</comment>
<keyword evidence="1" id="KW-0328">Glycosyltransferase</keyword>
<dbReference type="AlphaFoldDB" id="A0A7C9BK40"/>
<dbReference type="CDD" id="cd06533">
    <property type="entry name" value="Glyco_transf_WecG_TagA"/>
    <property type="match status" value="1"/>
</dbReference>
<dbReference type="Pfam" id="PF03808">
    <property type="entry name" value="Glyco_tran_WecG"/>
    <property type="match status" value="1"/>
</dbReference>
<dbReference type="EMBL" id="WHLY01000002">
    <property type="protein sequence ID" value="MPR35963.1"/>
    <property type="molecule type" value="Genomic_DNA"/>
</dbReference>
<dbReference type="PANTHER" id="PTHR34136">
    <property type="match status" value="1"/>
</dbReference>
<proteinExistence type="predicted"/>
<evidence type="ECO:0000256" key="1">
    <source>
        <dbReference type="ARBA" id="ARBA00022676"/>
    </source>
</evidence>
<reference evidence="3 4" key="1">
    <citation type="submission" date="2019-10" db="EMBL/GenBank/DDBJ databases">
        <title>Draft Genome Sequence of Cytophagaceae sp. SJW1-29.</title>
        <authorList>
            <person name="Choi A."/>
        </authorList>
    </citation>
    <scope>NUCLEOTIDE SEQUENCE [LARGE SCALE GENOMIC DNA]</scope>
    <source>
        <strain evidence="3 4">SJW1-29</strain>
    </source>
</reference>
<protein>
    <submittedName>
        <fullName evidence="3">WecB/TagA/CpsF family glycosyltransferase</fullName>
    </submittedName>
</protein>
<organism evidence="3 4">
    <name type="scientific">Salmonirosea aquatica</name>
    <dbReference type="NCBI Taxonomy" id="2654236"/>
    <lineage>
        <taxon>Bacteria</taxon>
        <taxon>Pseudomonadati</taxon>
        <taxon>Bacteroidota</taxon>
        <taxon>Cytophagia</taxon>
        <taxon>Cytophagales</taxon>
        <taxon>Spirosomataceae</taxon>
        <taxon>Salmonirosea</taxon>
    </lineage>
</organism>
<dbReference type="GO" id="GO:0016758">
    <property type="term" value="F:hexosyltransferase activity"/>
    <property type="evidence" value="ECO:0007669"/>
    <property type="project" value="TreeGrafter"/>
</dbReference>
<evidence type="ECO:0000256" key="2">
    <source>
        <dbReference type="ARBA" id="ARBA00022679"/>
    </source>
</evidence>
<dbReference type="PANTHER" id="PTHR34136:SF1">
    <property type="entry name" value="UDP-N-ACETYL-D-MANNOSAMINURONIC ACID TRANSFERASE"/>
    <property type="match status" value="1"/>
</dbReference>
<keyword evidence="4" id="KW-1185">Reference proteome</keyword>
<dbReference type="Proteomes" id="UP000479293">
    <property type="component" value="Unassembled WGS sequence"/>
</dbReference>
<dbReference type="RefSeq" id="WP_152763460.1">
    <property type="nucleotide sequence ID" value="NZ_WHLY01000002.1"/>
</dbReference>
<keyword evidence="2 3" id="KW-0808">Transferase</keyword>
<sequence>MYYNLHSTALENNLSRSRVVCLHINAGSYHQIQEEVIAAAREKRSSSICFANVHMVVEATQNKYLADCVNNATWVVADGVPLVWAIRAIYQRKQERVTGLDFLPDLLDRACEEDLSVYFYGSTTDVLQATLHTCQQKFPSLKIAGTYSPPFRALTSEEEDLDVKRIVDSGAQLVFVALGCPRQEVWISRMRHRIPAVLLGIGGALPVLAGKFSRAPNWMQRFGLEWLFRLSQEPTRLFRRYFTTNTLFVFYFLRGHLMNK</sequence>
<name>A0A7C9BK40_9BACT</name>
<accession>A0A7C9BK40</accession>
<dbReference type="InterPro" id="IPR004629">
    <property type="entry name" value="WecG_TagA_CpsF"/>
</dbReference>
<evidence type="ECO:0000313" key="3">
    <source>
        <dbReference type="EMBL" id="MPR35963.1"/>
    </source>
</evidence>
<gene>
    <name evidence="3" type="ORF">GBK04_22075</name>
</gene>
<dbReference type="NCBIfam" id="TIGR00696">
    <property type="entry name" value="wecG_tagA_cpsF"/>
    <property type="match status" value="1"/>
</dbReference>
<evidence type="ECO:0000313" key="4">
    <source>
        <dbReference type="Proteomes" id="UP000479293"/>
    </source>
</evidence>